<dbReference type="PANTHER" id="PTHR24291:SF50">
    <property type="entry name" value="BIFUNCTIONAL ALBAFLAVENONE MONOOXYGENASE_TERPENE SYNTHASE"/>
    <property type="match status" value="1"/>
</dbReference>
<accession>W7U9V3</accession>
<dbReference type="Gene3D" id="1.10.630.10">
    <property type="entry name" value="Cytochrome P450"/>
    <property type="match status" value="1"/>
</dbReference>
<evidence type="ECO:0000256" key="5">
    <source>
        <dbReference type="ARBA" id="ARBA00023004"/>
    </source>
</evidence>
<evidence type="ECO:0000313" key="9">
    <source>
        <dbReference type="Proteomes" id="UP000019335"/>
    </source>
</evidence>
<evidence type="ECO:0000256" key="7">
    <source>
        <dbReference type="PIRSR" id="PIRSR602401-1"/>
    </source>
</evidence>
<dbReference type="GO" id="GO:0004497">
    <property type="term" value="F:monooxygenase activity"/>
    <property type="evidence" value="ECO:0007669"/>
    <property type="project" value="UniProtKB-KW"/>
</dbReference>
<evidence type="ECO:0000256" key="6">
    <source>
        <dbReference type="ARBA" id="ARBA00023033"/>
    </source>
</evidence>
<keyword evidence="9" id="KW-1185">Reference proteome</keyword>
<evidence type="ECO:0000256" key="2">
    <source>
        <dbReference type="ARBA" id="ARBA00022617"/>
    </source>
</evidence>
<name>W7U9V3_9STRA</name>
<keyword evidence="2 7" id="KW-0349">Heme</keyword>
<dbReference type="InterPro" id="IPR002401">
    <property type="entry name" value="Cyt_P450_E_grp-I"/>
</dbReference>
<proteinExistence type="inferred from homology"/>
<comment type="similarity">
    <text evidence="1">Belongs to the cytochrome P450 family.</text>
</comment>
<gene>
    <name evidence="8" type="ORF">Naga_100006g75</name>
</gene>
<dbReference type="GO" id="GO:0016705">
    <property type="term" value="F:oxidoreductase activity, acting on paired donors, with incorporation or reduction of molecular oxygen"/>
    <property type="evidence" value="ECO:0007669"/>
    <property type="project" value="InterPro"/>
</dbReference>
<dbReference type="Proteomes" id="UP000019335">
    <property type="component" value="Chromosome 2"/>
</dbReference>
<sequence>MAGSLAYFRRVLFDSSSRIACLSWPLFFALPRPCSRVLSTWTMPTKYIIAEILRLMPDLESFSRPSSAEAPEISIDRDLATKVLFALIAMVATWKICLYVDRARKIGRMNMPVVPGGLPFFGQVLELIRLPPWDLMVQWMERLGPIYRFTLFGESCVVVADPGLLREVLQTSMKAFQKDLGFTYKPFMPLLGTGLVTSEGQLWYTQRAMVSSVFRIEILEIIPDIAKRAVERLCTKLESVRNTDQAVEIGEMFRHLTLQVIAEAVLSLSPEESDQTFARMYLPIVTEGNRRTWYPHRAYLPTPAFWAFRKDVKVLNDYITSVIEKRWQLRQCEAKEPSHLPPPASAASPPHRQHDILDRILDGVHPKTWGSATVRQIRDEIKTFILAGHETSASMLTWALYEATQSQGVADRVAAEAAVVFGPDASATTPLPAADKLGSLIYTQCCLKEALRKYSVVPIVTRETVREVSLGSGRYLIPKGTRMMILIQGVHHRKDLWPSPLTYRPERFLKKGPEPFTFLPFIDGPRNCLGQHLALLETKIVLATLLQRFRFEAIGGERAGRKHPSMVPVIPDDPGLMVVVR</sequence>
<keyword evidence="6" id="KW-0503">Monooxygenase</keyword>
<protein>
    <submittedName>
        <fullName evidence="8">Cytochrome p450</fullName>
    </submittedName>
</protein>
<evidence type="ECO:0000256" key="3">
    <source>
        <dbReference type="ARBA" id="ARBA00022723"/>
    </source>
</evidence>
<organism evidence="8 9">
    <name type="scientific">Nannochloropsis gaditana</name>
    <dbReference type="NCBI Taxonomy" id="72520"/>
    <lineage>
        <taxon>Eukaryota</taxon>
        <taxon>Sar</taxon>
        <taxon>Stramenopiles</taxon>
        <taxon>Ochrophyta</taxon>
        <taxon>Eustigmatophyceae</taxon>
        <taxon>Eustigmatales</taxon>
        <taxon>Monodopsidaceae</taxon>
        <taxon>Nannochloropsis</taxon>
    </lineage>
</organism>
<evidence type="ECO:0000313" key="8">
    <source>
        <dbReference type="EMBL" id="EWM29556.1"/>
    </source>
</evidence>
<dbReference type="PANTHER" id="PTHR24291">
    <property type="entry name" value="CYTOCHROME P450 FAMILY 4"/>
    <property type="match status" value="1"/>
</dbReference>
<evidence type="ECO:0000256" key="4">
    <source>
        <dbReference type="ARBA" id="ARBA00023002"/>
    </source>
</evidence>
<dbReference type="AlphaFoldDB" id="W7U9V3"/>
<dbReference type="EMBL" id="AZIL01000126">
    <property type="protein sequence ID" value="EWM29556.1"/>
    <property type="molecule type" value="Genomic_DNA"/>
</dbReference>
<comment type="caution">
    <text evidence="8">The sequence shown here is derived from an EMBL/GenBank/DDBJ whole genome shotgun (WGS) entry which is preliminary data.</text>
</comment>
<keyword evidence="4" id="KW-0560">Oxidoreductase</keyword>
<dbReference type="GO" id="GO:0005506">
    <property type="term" value="F:iron ion binding"/>
    <property type="evidence" value="ECO:0007669"/>
    <property type="project" value="InterPro"/>
</dbReference>
<evidence type="ECO:0000256" key="1">
    <source>
        <dbReference type="ARBA" id="ARBA00010617"/>
    </source>
</evidence>
<reference evidence="8 9" key="1">
    <citation type="journal article" date="2014" name="Mol. Plant">
        <title>Chromosome Scale Genome Assembly and Transcriptome Profiling of Nannochloropsis gaditana in Nitrogen Depletion.</title>
        <authorList>
            <person name="Corteggiani Carpinelli E."/>
            <person name="Telatin A."/>
            <person name="Vitulo N."/>
            <person name="Forcato C."/>
            <person name="D'Angelo M."/>
            <person name="Schiavon R."/>
            <person name="Vezzi A."/>
            <person name="Giacometti G.M."/>
            <person name="Morosinotto T."/>
            <person name="Valle G."/>
        </authorList>
    </citation>
    <scope>NUCLEOTIDE SEQUENCE [LARGE SCALE GENOMIC DNA]</scope>
    <source>
        <strain evidence="8 9">B-31</strain>
    </source>
</reference>
<dbReference type="PRINTS" id="PR00463">
    <property type="entry name" value="EP450I"/>
</dbReference>
<dbReference type="GO" id="GO:0020037">
    <property type="term" value="F:heme binding"/>
    <property type="evidence" value="ECO:0007669"/>
    <property type="project" value="InterPro"/>
</dbReference>
<dbReference type="InterPro" id="IPR050196">
    <property type="entry name" value="Cytochrome_P450_Monoox"/>
</dbReference>
<keyword evidence="5 7" id="KW-0408">Iron</keyword>
<dbReference type="InterPro" id="IPR001128">
    <property type="entry name" value="Cyt_P450"/>
</dbReference>
<dbReference type="PRINTS" id="PR00385">
    <property type="entry name" value="P450"/>
</dbReference>
<dbReference type="OrthoDB" id="2843at2759"/>
<keyword evidence="3 7" id="KW-0479">Metal-binding</keyword>
<dbReference type="InterPro" id="IPR036396">
    <property type="entry name" value="Cyt_P450_sf"/>
</dbReference>
<dbReference type="Pfam" id="PF00067">
    <property type="entry name" value="p450"/>
    <property type="match status" value="1"/>
</dbReference>
<feature type="binding site" description="axial binding residue" evidence="7">
    <location>
        <position position="528"/>
    </location>
    <ligand>
        <name>heme</name>
        <dbReference type="ChEBI" id="CHEBI:30413"/>
    </ligand>
    <ligandPart>
        <name>Fe</name>
        <dbReference type="ChEBI" id="CHEBI:18248"/>
    </ligandPart>
</feature>
<dbReference type="SUPFAM" id="SSF48264">
    <property type="entry name" value="Cytochrome P450"/>
    <property type="match status" value="1"/>
</dbReference>
<comment type="cofactor">
    <cofactor evidence="7">
        <name>heme</name>
        <dbReference type="ChEBI" id="CHEBI:30413"/>
    </cofactor>
</comment>